<dbReference type="KEGG" id="mor:MOC_3046"/>
<dbReference type="EMBL" id="CP003811">
    <property type="protein sequence ID" value="AIQ90801.1"/>
    <property type="molecule type" value="Genomic_DNA"/>
</dbReference>
<feature type="region of interest" description="Disordered" evidence="1">
    <location>
        <begin position="30"/>
        <end position="83"/>
    </location>
</feature>
<gene>
    <name evidence="3" type="ORF">MOC_3046</name>
</gene>
<keyword evidence="2" id="KW-0732">Signal</keyword>
<evidence type="ECO:0000256" key="2">
    <source>
        <dbReference type="SAM" id="SignalP"/>
    </source>
</evidence>
<feature type="signal peptide" evidence="2">
    <location>
        <begin position="1"/>
        <end position="20"/>
    </location>
</feature>
<accession>A0A089NS82</accession>
<evidence type="ECO:0000313" key="4">
    <source>
        <dbReference type="Proteomes" id="UP000029492"/>
    </source>
</evidence>
<dbReference type="Proteomes" id="UP000029492">
    <property type="component" value="Chromosome"/>
</dbReference>
<protein>
    <submittedName>
        <fullName evidence="3">Protein of unassigned function</fullName>
    </submittedName>
</protein>
<evidence type="ECO:0000256" key="1">
    <source>
        <dbReference type="SAM" id="MobiDB-lite"/>
    </source>
</evidence>
<dbReference type="STRING" id="693986.MOC_3046"/>
<proteinExistence type="predicted"/>
<dbReference type="HOGENOM" id="CLU_2538724_0_0_5"/>
<keyword evidence="4" id="KW-1185">Reference proteome</keyword>
<feature type="compositionally biased region" description="Pro residues" evidence="1">
    <location>
        <begin position="74"/>
        <end position="83"/>
    </location>
</feature>
<feature type="chain" id="PRO_5001847961" evidence="2">
    <location>
        <begin position="21"/>
        <end position="83"/>
    </location>
</feature>
<name>A0A089NS82_9HYPH</name>
<organism evidence="3 4">
    <name type="scientific">Methylobacterium oryzae CBMB20</name>
    <dbReference type="NCBI Taxonomy" id="693986"/>
    <lineage>
        <taxon>Bacteria</taxon>
        <taxon>Pseudomonadati</taxon>
        <taxon>Pseudomonadota</taxon>
        <taxon>Alphaproteobacteria</taxon>
        <taxon>Hyphomicrobiales</taxon>
        <taxon>Methylobacteriaceae</taxon>
        <taxon>Methylobacterium</taxon>
    </lineage>
</organism>
<dbReference type="GeneID" id="96602879"/>
<dbReference type="AlphaFoldDB" id="A0A089NS82"/>
<reference evidence="3 4" key="1">
    <citation type="journal article" date="2014" name="PLoS ONE">
        <title>Genome Information of Methylobacterium oryzae, a Plant-Probiotic Methylotroph in the Phyllosphere.</title>
        <authorList>
            <person name="Kwak M.J."/>
            <person name="Jeong H."/>
            <person name="Madhaiyan M."/>
            <person name="Lee Y."/>
            <person name="Sa T.M."/>
            <person name="Oh T.K."/>
            <person name="Kim J.F."/>
        </authorList>
    </citation>
    <scope>NUCLEOTIDE SEQUENCE [LARGE SCALE GENOMIC DNA]</scope>
    <source>
        <strain evidence="3 4">CBMB20</strain>
    </source>
</reference>
<dbReference type="RefSeq" id="WP_043380675.1">
    <property type="nucleotide sequence ID" value="NZ_CP003811.1"/>
</dbReference>
<dbReference type="eggNOG" id="ENOG50311VQ">
    <property type="taxonomic scope" value="Bacteria"/>
</dbReference>
<feature type="compositionally biased region" description="Basic and acidic residues" evidence="1">
    <location>
        <begin position="53"/>
        <end position="70"/>
    </location>
</feature>
<evidence type="ECO:0000313" key="3">
    <source>
        <dbReference type="EMBL" id="AIQ90801.1"/>
    </source>
</evidence>
<sequence>MQLRPLLALALLLVARPASAEEGFLDKLFGGSGRGTPPNPFASNYPSAPPSAEEIRAVRARRDVRDERGVRRGPLPPGRIPEE</sequence>